<dbReference type="SUPFAM" id="SSF46689">
    <property type="entry name" value="Homeodomain-like"/>
    <property type="match status" value="2"/>
</dbReference>
<comment type="function">
    <text evidence="5">Acts both as a regulator of telomere function and as a transcription regulator. Involved in the regulation of telomere length and protection as a component of the shelterin complex (telosome). Does not bind DNA directly: recruited to telomeric double-stranded 5'-TTAGGG-3' repeats via its interaction with terf2. Independently of its function in telomeres, also acts as a transcription regulator: recruited to extratelomeric 5'-TTAGGG-3' sites via its association with terf2 or other factors, and regulates gene expression.</text>
</comment>
<dbReference type="GO" id="GO:0010833">
    <property type="term" value="P:telomere maintenance via telomere lengthening"/>
    <property type="evidence" value="ECO:0007669"/>
    <property type="project" value="UniProtKB-UniRule"/>
</dbReference>
<sequence length="1015" mass="114552">MQSSFLADGSSSGGEDEAHMELSLHLWRQRNYLQAEEEEIVNYVVRHNAYGLVKGTALWKLMEENMVCKKRTWQSMKERFLKKILPNIKSFNLSESQIALFNNIRDITRKQRQRENLLQESTSQLNRRCGSSSENNGNQSNSSVEHCGDQNKQNFFRSSNFYREDEDKALLNFIVQKKRYDRAGGVHLWMFMEQKQVVPGRSWQSMKERYRKTLMKKLNNYLPSDVVTKIMKAEVKRAKKKKTSSANGIHLTQNPEVGSTQKSEPETNIRSNAHPDHPALGCTCCFDSSTDASVGSIDSTVFLPSIEPNKREYPQNHISKRKLFSQRESLMEFSPVLEDEKRIQSSRYLHMPRQQFHHKELNSRSDDRGQKSGVTVVKVACTLKKSQQSKDIPAYDTIKSYLPQEMIGDDEVPKELAERSHIENTPEEETVFCKESEVLKVTSIAGGNKGQVLDDGIQENMSNKRNEVQRKSNRKILNDCSVLEEPSCGKPQDEVQEVYFTSNCERCESEYVATQQNTDVQLQNVTVSVNEHEGVTGDKDLVVEANKEKHVARLKNVCDVGNAAGFSIKCFLNEEAANINHDKSVQRHHNTKKLMNKKCLNEVMPHKKSGNCVLAIKKYGKEIFIEEIMPFPEASAQKLSANEHIRERSDGIPEKFLNELNLEDLSDNESSLKDYCFTHKIVISPKTQSDDTFTNIRSLSQSSYSKTPETYSCSRVSFNDEDVLSGGNSHNILKQKHFADNRHDNGKSFEKADNGTDEIDEGFTENNMSTSIIHIQPCTEKNDHGGLWVFENISGKVNIDSNSEGGNDIPMLNACTVDGKSSNSMREIMNDCVHLLEDNSRVLGLPVEKLIPSTTLNGHTEFADKEQTHEVSETTHSLPLSSCVESSCELTPENIIADVGQHSEEQSSFSCPSQESVPSLSAPSSEDSTHNKNNGLTGRLLERSEKGSLACWFKSSTENSNSSARWSGCDVCESSCNSSAYSAACKSLKKNQWWKSKDCSICDRCETMEPCMEDA</sequence>
<keyword evidence="4 5" id="KW-0539">Nucleus</keyword>
<dbReference type="PANTHER" id="PTHR16466:SF6">
    <property type="entry name" value="TELOMERIC REPEAT-BINDING FACTOR 2-INTERACTING PROTEIN 1"/>
    <property type="match status" value="1"/>
</dbReference>
<feature type="compositionally biased region" description="Polar residues" evidence="6">
    <location>
        <begin position="118"/>
        <end position="130"/>
    </location>
</feature>
<evidence type="ECO:0000259" key="7">
    <source>
        <dbReference type="Pfam" id="PF08914"/>
    </source>
</evidence>
<dbReference type="Pfam" id="PF08914">
    <property type="entry name" value="Myb_Rap1"/>
    <property type="match status" value="2"/>
</dbReference>
<feature type="compositionally biased region" description="Low complexity" evidence="6">
    <location>
        <begin position="131"/>
        <end position="143"/>
    </location>
</feature>
<keyword evidence="2 5" id="KW-0158">Chromosome</keyword>
<feature type="compositionally biased region" description="Basic and acidic residues" evidence="6">
    <location>
        <begin position="263"/>
        <end position="274"/>
    </location>
</feature>
<reference evidence="8 9" key="1">
    <citation type="journal article" date="2014" name="Nat. Commun.">
        <title>Molecular traces of alternative social organization in a termite genome.</title>
        <authorList>
            <person name="Terrapon N."/>
            <person name="Li C."/>
            <person name="Robertson H.M."/>
            <person name="Ji L."/>
            <person name="Meng X."/>
            <person name="Booth W."/>
            <person name="Chen Z."/>
            <person name="Childers C.P."/>
            <person name="Glastad K.M."/>
            <person name="Gokhale K."/>
            <person name="Gowin J."/>
            <person name="Gronenberg W."/>
            <person name="Hermansen R.A."/>
            <person name="Hu H."/>
            <person name="Hunt B.G."/>
            <person name="Huylmans A.K."/>
            <person name="Khalil S.M."/>
            <person name="Mitchell R.D."/>
            <person name="Munoz-Torres M.C."/>
            <person name="Mustard J.A."/>
            <person name="Pan H."/>
            <person name="Reese J.T."/>
            <person name="Scharf M.E."/>
            <person name="Sun F."/>
            <person name="Vogel H."/>
            <person name="Xiao J."/>
            <person name="Yang W."/>
            <person name="Yang Z."/>
            <person name="Yang Z."/>
            <person name="Zhou J."/>
            <person name="Zhu J."/>
            <person name="Brent C.S."/>
            <person name="Elsik C.G."/>
            <person name="Goodisman M.A."/>
            <person name="Liberles D.A."/>
            <person name="Roe R.M."/>
            <person name="Vargo E.L."/>
            <person name="Vilcinskas A."/>
            <person name="Wang J."/>
            <person name="Bornberg-Bauer E."/>
            <person name="Korb J."/>
            <person name="Zhang G."/>
            <person name="Liebig J."/>
        </authorList>
    </citation>
    <scope>NUCLEOTIDE SEQUENCE [LARGE SCALE GENOMIC DNA]</scope>
    <source>
        <tissue evidence="8">Whole organism</tissue>
    </source>
</reference>
<comment type="subcellular location">
    <subcellularLocation>
        <location evidence="5">Nucleus</location>
    </subcellularLocation>
    <subcellularLocation>
        <location evidence="5">Chromosome</location>
        <location evidence="5">Telomere</location>
    </subcellularLocation>
</comment>
<name>A0A067RGC5_ZOONE</name>
<dbReference type="InterPro" id="IPR015010">
    <property type="entry name" value="TERF2IP_Myb"/>
</dbReference>
<feature type="region of interest" description="Disordered" evidence="6">
    <location>
        <begin position="239"/>
        <end position="274"/>
    </location>
</feature>
<feature type="region of interest" description="Disordered" evidence="6">
    <location>
        <begin position="118"/>
        <end position="150"/>
    </location>
</feature>
<dbReference type="InterPro" id="IPR009057">
    <property type="entry name" value="Homeodomain-like_sf"/>
</dbReference>
<dbReference type="EMBL" id="KK852482">
    <property type="protein sequence ID" value="KDR22926.1"/>
    <property type="molecule type" value="Genomic_DNA"/>
</dbReference>
<keyword evidence="5" id="KW-0010">Activator</keyword>
<evidence type="ECO:0000256" key="5">
    <source>
        <dbReference type="RuleBase" id="RU367107"/>
    </source>
</evidence>
<keyword evidence="9" id="KW-1185">Reference proteome</keyword>
<evidence type="ECO:0000313" key="9">
    <source>
        <dbReference type="Proteomes" id="UP000027135"/>
    </source>
</evidence>
<feature type="domain" description="TERF2-interacting telomeric protein 1 Myb" evidence="7">
    <location>
        <begin position="162"/>
        <end position="219"/>
    </location>
</feature>
<dbReference type="Gene3D" id="1.10.10.60">
    <property type="entry name" value="Homeodomain-like"/>
    <property type="match status" value="2"/>
</dbReference>
<feature type="region of interest" description="Disordered" evidence="6">
    <location>
        <begin position="906"/>
        <end position="939"/>
    </location>
</feature>
<feature type="compositionally biased region" description="Polar residues" evidence="6">
    <location>
        <begin position="244"/>
        <end position="262"/>
    </location>
</feature>
<evidence type="ECO:0000313" key="8">
    <source>
        <dbReference type="EMBL" id="KDR22926.1"/>
    </source>
</evidence>
<evidence type="ECO:0000256" key="2">
    <source>
        <dbReference type="ARBA" id="ARBA00022454"/>
    </source>
</evidence>
<dbReference type="AlphaFoldDB" id="A0A067RGC5"/>
<comment type="subunit">
    <text evidence="5">Homodimer.</text>
</comment>
<dbReference type="GO" id="GO:0070187">
    <property type="term" value="C:shelterin complex"/>
    <property type="evidence" value="ECO:0007669"/>
    <property type="project" value="TreeGrafter"/>
</dbReference>
<accession>A0A067RGC5</accession>
<gene>
    <name evidence="8" type="ORF">L798_14783</name>
</gene>
<comment type="similarity">
    <text evidence="1 5">Belongs to the RAP1 family.</text>
</comment>
<keyword evidence="5" id="KW-0805">Transcription regulation</keyword>
<protein>
    <recommendedName>
        <fullName evidence="5">Telomeric repeat-binding factor 2-interacting protein 1</fullName>
        <shortName evidence="5">TERF2-interacting telomeric protein 1</shortName>
    </recommendedName>
    <alternativeName>
        <fullName evidence="5">Repressor/activator protein 1 homolog</fullName>
    </alternativeName>
</protein>
<dbReference type="eggNOG" id="ENOG502SG3S">
    <property type="taxonomic scope" value="Eukaryota"/>
</dbReference>
<dbReference type="GO" id="GO:0031848">
    <property type="term" value="P:protection from non-homologous end joining at telomere"/>
    <property type="evidence" value="ECO:0007669"/>
    <property type="project" value="TreeGrafter"/>
</dbReference>
<dbReference type="InParanoid" id="A0A067RGC5"/>
<feature type="domain" description="TERF2-interacting telomeric protein 1 Myb" evidence="7">
    <location>
        <begin position="34"/>
        <end position="86"/>
    </location>
</feature>
<evidence type="ECO:0000256" key="3">
    <source>
        <dbReference type="ARBA" id="ARBA00022895"/>
    </source>
</evidence>
<evidence type="ECO:0000256" key="1">
    <source>
        <dbReference type="ARBA" id="ARBA00010467"/>
    </source>
</evidence>
<dbReference type="GO" id="GO:0042162">
    <property type="term" value="F:telomeric DNA binding"/>
    <property type="evidence" value="ECO:0007669"/>
    <property type="project" value="TreeGrafter"/>
</dbReference>
<organism evidence="8 9">
    <name type="scientific">Zootermopsis nevadensis</name>
    <name type="common">Dampwood termite</name>
    <dbReference type="NCBI Taxonomy" id="136037"/>
    <lineage>
        <taxon>Eukaryota</taxon>
        <taxon>Metazoa</taxon>
        <taxon>Ecdysozoa</taxon>
        <taxon>Arthropoda</taxon>
        <taxon>Hexapoda</taxon>
        <taxon>Insecta</taxon>
        <taxon>Pterygota</taxon>
        <taxon>Neoptera</taxon>
        <taxon>Polyneoptera</taxon>
        <taxon>Dictyoptera</taxon>
        <taxon>Blattodea</taxon>
        <taxon>Blattoidea</taxon>
        <taxon>Termitoidae</taxon>
        <taxon>Termopsidae</taxon>
        <taxon>Zootermopsis</taxon>
    </lineage>
</organism>
<dbReference type="GO" id="GO:0006355">
    <property type="term" value="P:regulation of DNA-templated transcription"/>
    <property type="evidence" value="ECO:0007669"/>
    <property type="project" value="UniProtKB-UniRule"/>
</dbReference>
<keyword evidence="3 5" id="KW-0779">Telomere</keyword>
<evidence type="ECO:0000256" key="6">
    <source>
        <dbReference type="SAM" id="MobiDB-lite"/>
    </source>
</evidence>
<dbReference type="PANTHER" id="PTHR16466">
    <property type="entry name" value="TELOMERE REPEAT-BINDING FACTOR 2-INTERACTING PROTEIN 1"/>
    <property type="match status" value="1"/>
</dbReference>
<dbReference type="Proteomes" id="UP000027135">
    <property type="component" value="Unassembled WGS sequence"/>
</dbReference>
<evidence type="ECO:0000256" key="4">
    <source>
        <dbReference type="ARBA" id="ARBA00023242"/>
    </source>
</evidence>
<dbReference type="InterPro" id="IPR039595">
    <property type="entry name" value="TE2IP/Rap1"/>
</dbReference>
<proteinExistence type="inferred from homology"/>
<feature type="compositionally biased region" description="Polar residues" evidence="6">
    <location>
        <begin position="906"/>
        <end position="936"/>
    </location>
</feature>
<keyword evidence="5" id="KW-0804">Transcription</keyword>